<feature type="region of interest" description="Disordered" evidence="1">
    <location>
        <begin position="133"/>
        <end position="234"/>
    </location>
</feature>
<evidence type="ECO:0000313" key="2">
    <source>
        <dbReference type="EMBL" id="GER32119.1"/>
    </source>
</evidence>
<name>A0A5A7PHA1_STRAF</name>
<dbReference type="EMBL" id="BKCP01004550">
    <property type="protein sequence ID" value="GER32119.1"/>
    <property type="molecule type" value="Genomic_DNA"/>
</dbReference>
<feature type="compositionally biased region" description="Polar residues" evidence="1">
    <location>
        <begin position="196"/>
        <end position="213"/>
    </location>
</feature>
<accession>A0A5A7PHA1</accession>
<dbReference type="Proteomes" id="UP000325081">
    <property type="component" value="Unassembled WGS sequence"/>
</dbReference>
<keyword evidence="3" id="KW-1185">Reference proteome</keyword>
<protein>
    <submittedName>
        <fullName evidence="2">COP1-interacting protein-related</fullName>
    </submittedName>
</protein>
<gene>
    <name evidence="2" type="ORF">STAS_08171</name>
</gene>
<feature type="compositionally biased region" description="Basic and acidic residues" evidence="1">
    <location>
        <begin position="151"/>
        <end position="165"/>
    </location>
</feature>
<evidence type="ECO:0000256" key="1">
    <source>
        <dbReference type="SAM" id="MobiDB-lite"/>
    </source>
</evidence>
<organism evidence="2 3">
    <name type="scientific">Striga asiatica</name>
    <name type="common">Asiatic witchweed</name>
    <name type="synonym">Buchnera asiatica</name>
    <dbReference type="NCBI Taxonomy" id="4170"/>
    <lineage>
        <taxon>Eukaryota</taxon>
        <taxon>Viridiplantae</taxon>
        <taxon>Streptophyta</taxon>
        <taxon>Embryophyta</taxon>
        <taxon>Tracheophyta</taxon>
        <taxon>Spermatophyta</taxon>
        <taxon>Magnoliopsida</taxon>
        <taxon>eudicotyledons</taxon>
        <taxon>Gunneridae</taxon>
        <taxon>Pentapetalae</taxon>
        <taxon>asterids</taxon>
        <taxon>lamiids</taxon>
        <taxon>Lamiales</taxon>
        <taxon>Orobanchaceae</taxon>
        <taxon>Buchnereae</taxon>
        <taxon>Striga</taxon>
    </lineage>
</organism>
<reference evidence="3" key="1">
    <citation type="journal article" date="2019" name="Curr. Biol.">
        <title>Genome Sequence of Striga asiatica Provides Insight into the Evolution of Plant Parasitism.</title>
        <authorList>
            <person name="Yoshida S."/>
            <person name="Kim S."/>
            <person name="Wafula E.K."/>
            <person name="Tanskanen J."/>
            <person name="Kim Y.M."/>
            <person name="Honaas L."/>
            <person name="Yang Z."/>
            <person name="Spallek T."/>
            <person name="Conn C.E."/>
            <person name="Ichihashi Y."/>
            <person name="Cheong K."/>
            <person name="Cui S."/>
            <person name="Der J.P."/>
            <person name="Gundlach H."/>
            <person name="Jiao Y."/>
            <person name="Hori C."/>
            <person name="Ishida J.K."/>
            <person name="Kasahara H."/>
            <person name="Kiba T."/>
            <person name="Kim M.S."/>
            <person name="Koo N."/>
            <person name="Laohavisit A."/>
            <person name="Lee Y.H."/>
            <person name="Lumba S."/>
            <person name="McCourt P."/>
            <person name="Mortimer J.C."/>
            <person name="Mutuku J.M."/>
            <person name="Nomura T."/>
            <person name="Sasaki-Sekimoto Y."/>
            <person name="Seto Y."/>
            <person name="Wang Y."/>
            <person name="Wakatake T."/>
            <person name="Sakakibara H."/>
            <person name="Demura T."/>
            <person name="Yamaguchi S."/>
            <person name="Yoneyama K."/>
            <person name="Manabe R.I."/>
            <person name="Nelson D.C."/>
            <person name="Schulman A.H."/>
            <person name="Timko M.P."/>
            <person name="dePamphilis C.W."/>
            <person name="Choi D."/>
            <person name="Shirasu K."/>
        </authorList>
    </citation>
    <scope>NUCLEOTIDE SEQUENCE [LARGE SCALE GENOMIC DNA]</scope>
    <source>
        <strain evidence="3">cv. UVA1</strain>
    </source>
</reference>
<evidence type="ECO:0000313" key="3">
    <source>
        <dbReference type="Proteomes" id="UP000325081"/>
    </source>
</evidence>
<feature type="compositionally biased region" description="Basic residues" evidence="1">
    <location>
        <begin position="133"/>
        <end position="146"/>
    </location>
</feature>
<feature type="compositionally biased region" description="Basic residues" evidence="1">
    <location>
        <begin position="177"/>
        <end position="195"/>
    </location>
</feature>
<proteinExistence type="predicted"/>
<sequence length="234" mass="27184">MFTINLDNPTFIIPTSHEWFLTNFINIYTFLKNKSINQNPPNFRLKKSPTYLSCFHTRRVLVILTTLLYNIYILPLPHTPDQSRALEGRITTQDPSPYIGRVFIIHIHTHTYIGYQNSGNLSRNLVPIGHRRHVDNKAISRQRRLASRTEYPVEQKPGKRPDYKSPNKAGYKANSRHEKRGGRHARQPGGHRHTHQLPQRGSSEFSRKYQSLPKSHGQRVVGRVDFPDNHPNVE</sequence>
<feature type="compositionally biased region" description="Basic and acidic residues" evidence="1">
    <location>
        <begin position="225"/>
        <end position="234"/>
    </location>
</feature>
<comment type="caution">
    <text evidence="2">The sequence shown here is derived from an EMBL/GenBank/DDBJ whole genome shotgun (WGS) entry which is preliminary data.</text>
</comment>
<dbReference type="AlphaFoldDB" id="A0A5A7PHA1"/>